<name>A0A841GXV1_9BACT</name>
<dbReference type="AlphaFoldDB" id="A0A841GXV1"/>
<evidence type="ECO:0000313" key="1">
    <source>
        <dbReference type="EMBL" id="MBB6070568.1"/>
    </source>
</evidence>
<keyword evidence="2" id="KW-1185">Reference proteome</keyword>
<proteinExistence type="predicted"/>
<comment type="caution">
    <text evidence="1">The sequence shown here is derived from an EMBL/GenBank/DDBJ whole genome shotgun (WGS) entry which is preliminary data.</text>
</comment>
<sequence length="47" mass="5240">MQSKDTHRLPYTPPRLRIFGDLAALTQTVSISKNKNDNINGGNNLKT</sequence>
<accession>A0A841GXV1</accession>
<dbReference type="Proteomes" id="UP000582837">
    <property type="component" value="Unassembled WGS sequence"/>
</dbReference>
<reference evidence="1 2" key="1">
    <citation type="submission" date="2020-08" db="EMBL/GenBank/DDBJ databases">
        <title>Genomic Encyclopedia of Type Strains, Phase IV (KMG-IV): sequencing the most valuable type-strain genomes for metagenomic binning, comparative biology and taxonomic classification.</title>
        <authorList>
            <person name="Goeker M."/>
        </authorList>
    </citation>
    <scope>NUCLEOTIDE SEQUENCE [LARGE SCALE GENOMIC DNA]</scope>
    <source>
        <strain evidence="1 2">DSM 29007</strain>
    </source>
</reference>
<protein>
    <submittedName>
        <fullName evidence="1">Uncharacterized protein</fullName>
    </submittedName>
</protein>
<gene>
    <name evidence="1" type="ORF">HNQ61_002189</name>
</gene>
<dbReference type="EMBL" id="JACHIA010000005">
    <property type="protein sequence ID" value="MBB6070568.1"/>
    <property type="molecule type" value="Genomic_DNA"/>
</dbReference>
<organism evidence="1 2">
    <name type="scientific">Longimicrobium terrae</name>
    <dbReference type="NCBI Taxonomy" id="1639882"/>
    <lineage>
        <taxon>Bacteria</taxon>
        <taxon>Pseudomonadati</taxon>
        <taxon>Gemmatimonadota</taxon>
        <taxon>Longimicrobiia</taxon>
        <taxon>Longimicrobiales</taxon>
        <taxon>Longimicrobiaceae</taxon>
        <taxon>Longimicrobium</taxon>
    </lineage>
</organism>
<evidence type="ECO:0000313" key="2">
    <source>
        <dbReference type="Proteomes" id="UP000582837"/>
    </source>
</evidence>
<dbReference type="RefSeq" id="WP_170034401.1">
    <property type="nucleotide sequence ID" value="NZ_JABDTL010000001.1"/>
</dbReference>